<feature type="compositionally biased region" description="Polar residues" evidence="7">
    <location>
        <begin position="152"/>
        <end position="161"/>
    </location>
</feature>
<feature type="compositionally biased region" description="Acidic residues" evidence="7">
    <location>
        <begin position="194"/>
        <end position="220"/>
    </location>
</feature>
<evidence type="ECO:0000256" key="7">
    <source>
        <dbReference type="SAM" id="MobiDB-lite"/>
    </source>
</evidence>
<proteinExistence type="inferred from homology"/>
<feature type="compositionally biased region" description="Low complexity" evidence="7">
    <location>
        <begin position="67"/>
        <end position="77"/>
    </location>
</feature>
<evidence type="ECO:0000256" key="1">
    <source>
        <dbReference type="ARBA" id="ARBA00004123"/>
    </source>
</evidence>
<keyword evidence="13" id="KW-1185">Reference proteome</keyword>
<dbReference type="GO" id="GO:0051382">
    <property type="term" value="P:kinetochore assembly"/>
    <property type="evidence" value="ECO:0007669"/>
    <property type="project" value="InterPro"/>
</dbReference>
<dbReference type="EMBL" id="WNWR01000213">
    <property type="protein sequence ID" value="KAE9988438.1"/>
    <property type="molecule type" value="Genomic_DNA"/>
</dbReference>
<keyword evidence="4" id="KW-0539">Nucleus</keyword>
<accession>A0A8H3VIT1</accession>
<feature type="compositionally biased region" description="Polar residues" evidence="7">
    <location>
        <begin position="296"/>
        <end position="307"/>
    </location>
</feature>
<evidence type="ECO:0000313" key="11">
    <source>
        <dbReference type="EMBL" id="KAE9988438.1"/>
    </source>
</evidence>
<comment type="similarity">
    <text evidence="2">Belongs to the CENP-C/MIF2 family.</text>
</comment>
<sequence>MAPANSPGRKKRDRDNQFFEVGVQGRKTGITLPVGQKDEHGIEDLDGIFSSPEKESPRRQNGNTTLSSSSMDLAQSSVPEPTEVLSTRRILKSSKTTFPPPLGRSPYKTNIGSSPRRQSSVAPMSQARHSPDRDDRASSHPAVSRRLDFSVDDTSVAQSPLRQPARRGNGRPRKDLYRLTVSPSSPEVRNQEQDILEEEEEDTTVPEETIEPTMDTEEATEMPTNGNYENEEPMFDDSMQLLNDEIEEPEQLPLSSPSVLRKSRYHAAEAETTLDQAEGGEDTSINSDPRRRPRTRNSLANSDSVSSPAVVARKAPAKNAPLQKAAPAPGRGRKGKSNLLMSALAPHLEDSVASSPELPEEIEEPTVLEESQDDTPIEEPVVAKKRGRPAKAAPIEASDESIVETAPPPKKRGRAPKPPVETHAESPAEPAKTKKRGRPARTPDQSIIEAAVPAADESTVEPAPKKKRGRPARIEEEPSRPAKKAKTSAQSSAATGSKLGPPAPKKKPIARSAPDSPPKRSVRAPSVASTAFAGARSHTVLREATPFEEEATRKTRSGRSVIAPVRNWLGEKIEYERDGTKKVLKKAEQVDVPRIERTRTVSAAPRKKRKAAASMDVIEEEEEQTLEDWEERQETIRIFVQQWDPVNATAADSEEEQAIAYGVHSLPIEMVGGGAKFAFTKTHSSHFFGTGIMEIPPGGYKMKKNSRKMTMAFFMHTGKVDVVVADDEFTISKGGIFHVPRGNTYSIHNPREHMARIFFAQGCQIAPDVEG</sequence>
<evidence type="ECO:0000256" key="6">
    <source>
        <dbReference type="ARBA" id="ARBA00075033"/>
    </source>
</evidence>
<dbReference type="GO" id="GO:0019237">
    <property type="term" value="F:centromeric DNA binding"/>
    <property type="evidence" value="ECO:0007669"/>
    <property type="project" value="InterPro"/>
</dbReference>
<dbReference type="Pfam" id="PF11699">
    <property type="entry name" value="CENP-C_C"/>
    <property type="match status" value="1"/>
</dbReference>
<reference evidence="11 13" key="1">
    <citation type="submission" date="2019-07" db="EMBL/GenBank/DDBJ databases">
        <title>Venturia inaequalis Genome Resource.</title>
        <authorList>
            <person name="Lichtner F.J."/>
        </authorList>
    </citation>
    <scope>NUCLEOTIDE SEQUENCE [LARGE SCALE GENOMIC DNA]</scope>
    <source>
        <strain evidence="10 12">120213</strain>
        <strain evidence="11 13">DMI_063113</strain>
    </source>
</reference>
<dbReference type="AlphaFoldDB" id="A0A8H3VIT1"/>
<evidence type="ECO:0000313" key="13">
    <source>
        <dbReference type="Proteomes" id="UP000490939"/>
    </source>
</evidence>
<dbReference type="OrthoDB" id="1939643at2759"/>
<dbReference type="InterPro" id="IPR028929">
    <property type="entry name" value="Mif2_N"/>
</dbReference>
<name>A0A8H3VIT1_VENIN</name>
<feature type="compositionally biased region" description="Acidic residues" evidence="7">
    <location>
        <begin position="358"/>
        <end position="377"/>
    </location>
</feature>
<dbReference type="Gene3D" id="2.60.120.10">
    <property type="entry name" value="Jelly Rolls"/>
    <property type="match status" value="1"/>
</dbReference>
<keyword evidence="3" id="KW-0238">DNA-binding</keyword>
<dbReference type="SMART" id="SM00384">
    <property type="entry name" value="AT_hook"/>
    <property type="match status" value="4"/>
</dbReference>
<dbReference type="InterPro" id="IPR028386">
    <property type="entry name" value="CENP-C/Mif2/cnp3"/>
</dbReference>
<feature type="compositionally biased region" description="Basic and acidic residues" evidence="7">
    <location>
        <begin position="129"/>
        <end position="138"/>
    </location>
</feature>
<dbReference type="GO" id="GO:0000776">
    <property type="term" value="C:kinetochore"/>
    <property type="evidence" value="ECO:0007669"/>
    <property type="project" value="InterPro"/>
</dbReference>
<dbReference type="GO" id="GO:0051455">
    <property type="term" value="P:spindle attachment to meiosis I kinetochore"/>
    <property type="evidence" value="ECO:0007669"/>
    <property type="project" value="TreeGrafter"/>
</dbReference>
<dbReference type="PRINTS" id="PR00929">
    <property type="entry name" value="ATHOOK"/>
</dbReference>
<comment type="function">
    <text evidence="5">Component of the kinetochore, a multiprotein complex that assembles on centromeric DNA and attaches chromosomes to spindle microtubules, mediating chromosome segregation and sister chromatid segregation during meiosis and mitosis. Component of the inner kinetochore constitutive centromere-associated network (CCAN), which serves as a structural platform for outer kinetochore assembly.</text>
</comment>
<feature type="domain" description="Mif2 N-terminal" evidence="9">
    <location>
        <begin position="18"/>
        <end position="149"/>
    </location>
</feature>
<feature type="region of interest" description="Disordered" evidence="7">
    <location>
        <begin position="1"/>
        <end position="558"/>
    </location>
</feature>
<dbReference type="InterPro" id="IPR011051">
    <property type="entry name" value="RmlC_Cupin_sf"/>
</dbReference>
<evidence type="ECO:0000259" key="9">
    <source>
        <dbReference type="Pfam" id="PF15624"/>
    </source>
</evidence>
<gene>
    <name evidence="11" type="ORF">EG327_003366</name>
    <name evidence="10" type="ORF">EG328_004642</name>
</gene>
<evidence type="ECO:0000259" key="8">
    <source>
        <dbReference type="Pfam" id="PF11699"/>
    </source>
</evidence>
<feature type="compositionally biased region" description="Polar residues" evidence="7">
    <location>
        <begin position="107"/>
        <end position="123"/>
    </location>
</feature>
<comment type="subcellular location">
    <subcellularLocation>
        <location evidence="1">Nucleus</location>
    </subcellularLocation>
</comment>
<dbReference type="Proteomes" id="UP000490939">
    <property type="component" value="Unassembled WGS sequence"/>
</dbReference>
<dbReference type="GO" id="GO:0005634">
    <property type="term" value="C:nucleus"/>
    <property type="evidence" value="ECO:0007669"/>
    <property type="project" value="UniProtKB-SubCell"/>
</dbReference>
<organism evidence="11 13">
    <name type="scientific">Venturia inaequalis</name>
    <name type="common">Apple scab fungus</name>
    <dbReference type="NCBI Taxonomy" id="5025"/>
    <lineage>
        <taxon>Eukaryota</taxon>
        <taxon>Fungi</taxon>
        <taxon>Dikarya</taxon>
        <taxon>Ascomycota</taxon>
        <taxon>Pezizomycotina</taxon>
        <taxon>Dothideomycetes</taxon>
        <taxon>Pleosporomycetidae</taxon>
        <taxon>Venturiales</taxon>
        <taxon>Venturiaceae</taxon>
        <taxon>Venturia</taxon>
    </lineage>
</organism>
<dbReference type="PANTHER" id="PTHR16684:SF11">
    <property type="entry name" value="CENTROMERE PROTEIN C"/>
    <property type="match status" value="1"/>
</dbReference>
<evidence type="ECO:0000313" key="10">
    <source>
        <dbReference type="EMBL" id="KAE9973030.1"/>
    </source>
</evidence>
<dbReference type="GO" id="GO:0051315">
    <property type="term" value="P:attachment of mitotic spindle microtubules to kinetochore"/>
    <property type="evidence" value="ECO:0007669"/>
    <property type="project" value="TreeGrafter"/>
</dbReference>
<dbReference type="PANTHER" id="PTHR16684">
    <property type="entry name" value="CENTROMERE PROTEIN C"/>
    <property type="match status" value="1"/>
</dbReference>
<comment type="caution">
    <text evidence="11">The sequence shown here is derived from an EMBL/GenBank/DDBJ whole genome shotgun (WGS) entry which is preliminary data.</text>
</comment>
<feature type="compositionally biased region" description="Low complexity" evidence="7">
    <location>
        <begin position="487"/>
        <end position="498"/>
    </location>
</feature>
<dbReference type="Pfam" id="PF15624">
    <property type="entry name" value="Mif2_N"/>
    <property type="match status" value="1"/>
</dbReference>
<dbReference type="FunFam" id="2.60.120.10:FF:000033">
    <property type="entry name" value="Centromere protein C 1"/>
    <property type="match status" value="1"/>
</dbReference>
<evidence type="ECO:0000313" key="12">
    <source>
        <dbReference type="Proteomes" id="UP000447873"/>
    </source>
</evidence>
<protein>
    <recommendedName>
        <fullName evidence="6">CENP-C homolog</fullName>
    </recommendedName>
</protein>
<dbReference type="Proteomes" id="UP000447873">
    <property type="component" value="Unassembled WGS sequence"/>
</dbReference>
<evidence type="ECO:0000256" key="2">
    <source>
        <dbReference type="ARBA" id="ARBA00010291"/>
    </source>
</evidence>
<dbReference type="EMBL" id="WNWS01000253">
    <property type="protein sequence ID" value="KAE9973030.1"/>
    <property type="molecule type" value="Genomic_DNA"/>
</dbReference>
<evidence type="ECO:0000256" key="3">
    <source>
        <dbReference type="ARBA" id="ARBA00023125"/>
    </source>
</evidence>
<feature type="domain" description="Mif2/CENP-C cupin" evidence="8">
    <location>
        <begin position="677"/>
        <end position="761"/>
    </location>
</feature>
<dbReference type="InterPro" id="IPR025974">
    <property type="entry name" value="Mif2/CENP-C_cupin"/>
</dbReference>
<dbReference type="InterPro" id="IPR017956">
    <property type="entry name" value="AT_hook_DNA-bd_motif"/>
</dbReference>
<evidence type="ECO:0000256" key="5">
    <source>
        <dbReference type="ARBA" id="ARBA00057947"/>
    </source>
</evidence>
<evidence type="ECO:0000256" key="4">
    <source>
        <dbReference type="ARBA" id="ARBA00023242"/>
    </source>
</evidence>
<dbReference type="SUPFAM" id="SSF51182">
    <property type="entry name" value="RmlC-like cupins"/>
    <property type="match status" value="1"/>
</dbReference>
<dbReference type="InterPro" id="IPR014710">
    <property type="entry name" value="RmlC-like_jellyroll"/>
</dbReference>